<dbReference type="EMBL" id="JAARRL010000028">
    <property type="protein sequence ID" value="MBC1501710.1"/>
    <property type="molecule type" value="Genomic_DNA"/>
</dbReference>
<keyword evidence="1" id="KW-0175">Coiled coil</keyword>
<evidence type="ECO:0000313" key="4">
    <source>
        <dbReference type="Proteomes" id="UP000564536"/>
    </source>
</evidence>
<sequence>AVTDPTKKAELQKDLDRAQELLDAKNAAAATEKAKQDAALKAVNELFNNNTPTTDAIKGTTDQAAIDAAKALVNAVTDPTKKAELQKDLDRAQELLDAKNAAAATEKAKQDAALKAVNELFNNNTPTTDAIKGTTDQAAIDAAKALVNAVTDPTKKAELQKDLNRAQELLDASNVLAIPQLNPMTEASTVFSGKLDVSKYNPGTIRISINNAPAIIVAVDANGNFSYSIGNRKVGDVISVDYKDAKGQYNAATKASITVTSAASNVTINKMTENDDTVTGKAAPNAKVRYVVGGQAVNVGYADANGNYSMYIGKQKVGTVVGVEAFDPSTSQYKAAVTTTVIAVNVTIQAMTNATDTVTGTAPMNAKLRFLINGVAVNVGTADASGNYSKYVGTQLVGTTVAVEMLNPETGKYELAKTTTVTGAPKSVNYTVAALTTDNDTLTGTAPANAKLRFSINGNLVSVITADASGNYSKFIGKQKAGVVVSVELLNENTNQYTAPQSVTVTTGTGNSTLAPVINTITEGQGVVTGTVPTSVTTVRVWVNGVAQTMVSATNGNFTWTKANLKAGDTVKVDYKDATGTWISAEKVVTK</sequence>
<dbReference type="InterPro" id="IPR054544">
    <property type="entry name" value="Pest_crys_Cry1Aa_dom-IV"/>
</dbReference>
<evidence type="ECO:0000313" key="3">
    <source>
        <dbReference type="EMBL" id="MBC1501710.1"/>
    </source>
</evidence>
<reference evidence="3 4" key="1">
    <citation type="submission" date="2020-03" db="EMBL/GenBank/DDBJ databases">
        <title>Soil Listeria distribution.</title>
        <authorList>
            <person name="Liao J."/>
            <person name="Wiedmann M."/>
        </authorList>
    </citation>
    <scope>NUCLEOTIDE SEQUENCE [LARGE SCALE GENOMIC DNA]</scope>
    <source>
        <strain evidence="3 4">FSL L7-1523</strain>
    </source>
</reference>
<evidence type="ECO:0000259" key="2">
    <source>
        <dbReference type="Pfam" id="PF18449"/>
    </source>
</evidence>
<feature type="non-terminal residue" evidence="3">
    <location>
        <position position="1"/>
    </location>
</feature>
<dbReference type="AlphaFoldDB" id="A0A841Z931"/>
<dbReference type="Proteomes" id="UP000564536">
    <property type="component" value="Unassembled WGS sequence"/>
</dbReference>
<name>A0A841Z931_9LIST</name>
<comment type="caution">
    <text evidence="3">The sequence shown here is derived from an EMBL/GenBank/DDBJ whole genome shotgun (WGS) entry which is preliminary data.</text>
</comment>
<organism evidence="3 4">
    <name type="scientific">Listeria weihenstephanensis</name>
    <dbReference type="NCBI Taxonomy" id="1006155"/>
    <lineage>
        <taxon>Bacteria</taxon>
        <taxon>Bacillati</taxon>
        <taxon>Bacillota</taxon>
        <taxon>Bacilli</taxon>
        <taxon>Bacillales</taxon>
        <taxon>Listeriaceae</taxon>
        <taxon>Listeria</taxon>
    </lineage>
</organism>
<feature type="domain" description="Pesticidal crystal protein Cry1Aa" evidence="2">
    <location>
        <begin position="109"/>
        <end position="172"/>
    </location>
</feature>
<accession>A0A841Z931</accession>
<feature type="domain" description="Pesticidal crystal protein Cry1Aa" evidence="2">
    <location>
        <begin position="35"/>
        <end position="98"/>
    </location>
</feature>
<gene>
    <name evidence="3" type="ORF">HB943_13970</name>
</gene>
<protein>
    <recommendedName>
        <fullName evidence="2">Pesticidal crystal protein Cry1Aa domain-containing protein</fullName>
    </recommendedName>
</protein>
<evidence type="ECO:0000256" key="1">
    <source>
        <dbReference type="SAM" id="Coils"/>
    </source>
</evidence>
<proteinExistence type="predicted"/>
<feature type="coiled-coil region" evidence="1">
    <location>
        <begin position="8"/>
        <end position="35"/>
    </location>
</feature>
<feature type="coiled-coil region" evidence="1">
    <location>
        <begin position="82"/>
        <end position="109"/>
    </location>
</feature>
<dbReference type="Pfam" id="PF18449">
    <property type="entry name" value="Endotoxin_C2"/>
    <property type="match status" value="2"/>
</dbReference>
<dbReference type="RefSeq" id="WP_185427126.1">
    <property type="nucleotide sequence ID" value="NZ_JAARRL010000028.1"/>
</dbReference>